<reference evidence="1 2" key="1">
    <citation type="journal article" date="2021" name="Chemosphere">
        <title>Bioballs carrying a syntrophic Rhodococcus and Mycolicibacterium consortium for simultaneous sorption and biodegradation of fuel oil in contaminated freshwater.</title>
        <authorList>
            <person name="Naloka K."/>
            <person name="Polrit D."/>
            <person name="Muangchinda C."/>
            <person name="Thoetkiattikul H."/>
            <person name="Pinyakong O."/>
        </authorList>
    </citation>
    <scope>NUCLEOTIDE SEQUENCE [LARGE SCALE GENOMIC DNA]</scope>
    <source>
        <strain evidence="1 2">J101</strain>
    </source>
</reference>
<dbReference type="Proteomes" id="UP001289645">
    <property type="component" value="Unassembled WGS sequence"/>
</dbReference>
<comment type="caution">
    <text evidence="1">The sequence shown here is derived from an EMBL/GenBank/DDBJ whole genome shotgun (WGS) entry which is preliminary data.</text>
</comment>
<organism evidence="1 2">
    <name type="scientific">Mycolicibacterium parafortuitum</name>
    <name type="common">Mycobacterium parafortuitum</name>
    <dbReference type="NCBI Taxonomy" id="39692"/>
    <lineage>
        <taxon>Bacteria</taxon>
        <taxon>Bacillati</taxon>
        <taxon>Actinomycetota</taxon>
        <taxon>Actinomycetes</taxon>
        <taxon>Mycobacteriales</taxon>
        <taxon>Mycobacteriaceae</taxon>
        <taxon>Mycolicibacterium</taxon>
    </lineage>
</organism>
<keyword evidence="2" id="KW-1185">Reference proteome</keyword>
<evidence type="ECO:0000313" key="1">
    <source>
        <dbReference type="EMBL" id="MDZ5084983.1"/>
    </source>
</evidence>
<protein>
    <submittedName>
        <fullName evidence="1">Uncharacterized protein</fullName>
    </submittedName>
</protein>
<dbReference type="EMBL" id="JAOXLN010000004">
    <property type="protein sequence ID" value="MDZ5084983.1"/>
    <property type="molecule type" value="Genomic_DNA"/>
</dbReference>
<evidence type="ECO:0000313" key="2">
    <source>
        <dbReference type="Proteomes" id="UP001289645"/>
    </source>
</evidence>
<gene>
    <name evidence="1" type="ORF">OHX15_06240</name>
</gene>
<name>A0ACC6MDI6_MYCPF</name>
<accession>A0ACC6MDI6</accession>
<sequence length="209" mass="23305">MPGQRPPVGPTWQTYQESIGDRSGLFETVTATWAVERALYLGCYLDLSPSVAIPSVTYVDVDRRAARYFADNTTAAAELRSRGVGERTIEFLHADYDGDLGLADGEFDLLISLYAGPVWNHSRRYLRSRGLFLANTSHGDASLAALDPALELVAAVHHRNDTYRLDSDDLDSYLQPKKPETADPDLIRNSGRGIAYTRSAFTYLFRLRE</sequence>
<proteinExistence type="predicted"/>